<accession>A0ABW9GC84</accession>
<evidence type="ECO:0000256" key="9">
    <source>
        <dbReference type="ARBA" id="ARBA00023002"/>
    </source>
</evidence>
<dbReference type="RefSeq" id="WP_408625229.1">
    <property type="nucleotide sequence ID" value="NZ_JBEQCT010000013.1"/>
</dbReference>
<feature type="domain" description="FAD-dependent oxidoreductase 2 FAD-binding" evidence="13">
    <location>
        <begin position="5"/>
        <end position="372"/>
    </location>
</feature>
<dbReference type="PANTHER" id="PTHR42716">
    <property type="entry name" value="L-ASPARTATE OXIDASE"/>
    <property type="match status" value="1"/>
</dbReference>
<evidence type="ECO:0000256" key="2">
    <source>
        <dbReference type="ARBA" id="ARBA00004950"/>
    </source>
</evidence>
<dbReference type="Pfam" id="PF00890">
    <property type="entry name" value="FAD_binding_2"/>
    <property type="match status" value="1"/>
</dbReference>
<evidence type="ECO:0000256" key="10">
    <source>
        <dbReference type="ARBA" id="ARBA00048305"/>
    </source>
</evidence>
<dbReference type="SUPFAM" id="SSF51905">
    <property type="entry name" value="FAD/NAD(P)-binding domain"/>
    <property type="match status" value="1"/>
</dbReference>
<evidence type="ECO:0000313" key="16">
    <source>
        <dbReference type="Proteomes" id="UP001629953"/>
    </source>
</evidence>
<dbReference type="NCBIfam" id="NF005978">
    <property type="entry name" value="PRK08071.1"/>
    <property type="match status" value="1"/>
</dbReference>
<evidence type="ECO:0000256" key="6">
    <source>
        <dbReference type="ARBA" id="ARBA00022630"/>
    </source>
</evidence>
<comment type="catalytic activity">
    <reaction evidence="10">
        <text>L-aspartate + O2 = iminosuccinate + H2O2</text>
        <dbReference type="Rhea" id="RHEA:25876"/>
        <dbReference type="ChEBI" id="CHEBI:15379"/>
        <dbReference type="ChEBI" id="CHEBI:16240"/>
        <dbReference type="ChEBI" id="CHEBI:29991"/>
        <dbReference type="ChEBI" id="CHEBI:77875"/>
        <dbReference type="EC" id="1.4.3.16"/>
    </reaction>
    <physiologicalReaction direction="left-to-right" evidence="10">
        <dbReference type="Rhea" id="RHEA:25877"/>
    </physiologicalReaction>
</comment>
<protein>
    <recommendedName>
        <fullName evidence="5 11">L-aspartate oxidase</fullName>
        <ecNumber evidence="4 11">1.4.3.16</ecNumber>
    </recommendedName>
</protein>
<dbReference type="NCBIfam" id="TIGR00551">
    <property type="entry name" value="nadB"/>
    <property type="match status" value="1"/>
</dbReference>
<dbReference type="InterPro" id="IPR027477">
    <property type="entry name" value="Succ_DH/fumarate_Rdtase_cat_sf"/>
</dbReference>
<keyword evidence="16" id="KW-1185">Reference proteome</keyword>
<dbReference type="Pfam" id="PF02910">
    <property type="entry name" value="Succ_DH_flav_C"/>
    <property type="match status" value="1"/>
</dbReference>
<dbReference type="Gene3D" id="3.90.700.10">
    <property type="entry name" value="Succinate dehydrogenase/fumarate reductase flavoprotein, catalytic domain"/>
    <property type="match status" value="1"/>
</dbReference>
<dbReference type="InterPro" id="IPR005288">
    <property type="entry name" value="NadB"/>
</dbReference>
<evidence type="ECO:0000313" key="15">
    <source>
        <dbReference type="EMBL" id="MFM2486929.1"/>
    </source>
</evidence>
<sequence>MSNQHVIVIGSGIAALSFAAHVAPECDVTLLTKKSINQSNSMLAQGGVASAWQAGDSVDQHVADTLASGAEHNEPERVKAIIAEGQTIIRQLLLAGCPFDKTRSGEPSLGKEGAHNFNRIFHAGGDQTGKVLVQFLSHQLGPNIRRREQTQVIDLIKNADNSRCIGVLLKNEHGQLETLRADAVVLATGGCGQLYSVTTNDPSLTGDGLMMAYRAGAKLVDLEFTQFHPTLLIHQQHVFGLVSEAVRGQGAFLEDEHGRRIMTHIHPLQDLAPRDIVARAMYNEQQQGHSIYLNIKPVSHFRALFPTITQLCQRAGVQLEEGRIPVAPGMHFLMGGIYIDETGQCDVPGLYAIGEVACSGLHGANRLASNSLLEGLVYGRRVALALSKQPLSQQGGDEPLTPTLTTTIQVPQISMSQLREQIWSALAIERNGAQLSKFFAQLAALPYQEVLIQDADEQAIEKSNCWALAKLMSQSALQRQESRGSHYRNDYPKPDPKWQGKQLIHQYGKLSIIHNPRITRICTCCH</sequence>
<evidence type="ECO:0000256" key="4">
    <source>
        <dbReference type="ARBA" id="ARBA00012173"/>
    </source>
</evidence>
<evidence type="ECO:0000256" key="12">
    <source>
        <dbReference type="RuleBase" id="RU362049"/>
    </source>
</evidence>
<dbReference type="SUPFAM" id="SSF46977">
    <property type="entry name" value="Succinate dehydrogenase/fumarate reductase flavoprotein C-terminal domain"/>
    <property type="match status" value="1"/>
</dbReference>
<keyword evidence="6 12" id="KW-0285">Flavoprotein</keyword>
<dbReference type="InterPro" id="IPR037099">
    <property type="entry name" value="Fum_R/Succ_DH_flav-like_C_sf"/>
</dbReference>
<proteinExistence type="inferred from homology"/>
<gene>
    <name evidence="15" type="primary">nadB</name>
    <name evidence="15" type="ORF">ABUE30_18005</name>
</gene>
<dbReference type="InterPro" id="IPR036188">
    <property type="entry name" value="FAD/NAD-bd_sf"/>
</dbReference>
<dbReference type="EC" id="1.4.3.16" evidence="4 11"/>
<comment type="function">
    <text evidence="12">Catalyzes the oxidation of L-aspartate to iminoaspartate.</text>
</comment>
<dbReference type="Gene3D" id="1.20.58.100">
    <property type="entry name" value="Fumarate reductase/succinate dehydrogenase flavoprotein-like, C-terminal domain"/>
    <property type="match status" value="1"/>
</dbReference>
<feature type="domain" description="Fumarate reductase/succinate dehydrogenase flavoprotein-like C-terminal" evidence="14">
    <location>
        <begin position="417"/>
        <end position="504"/>
    </location>
</feature>
<dbReference type="SUPFAM" id="SSF56425">
    <property type="entry name" value="Succinate dehydrogenase/fumarate reductase flavoprotein, catalytic domain"/>
    <property type="match status" value="1"/>
</dbReference>
<dbReference type="Gene3D" id="3.50.50.60">
    <property type="entry name" value="FAD/NAD(P)-binding domain"/>
    <property type="match status" value="1"/>
</dbReference>
<reference evidence="15 16" key="1">
    <citation type="journal article" date="2013" name="Int. J. Syst. Evol. Microbiol.">
        <title>Celerinatantimonas yamalensis sp. nov., a cold-adapted diazotrophic bacterium from a cold permafrost brine.</title>
        <authorList>
            <person name="Shcherbakova V."/>
            <person name="Chuvilskaya N."/>
            <person name="Rivkina E."/>
            <person name="Demidov N."/>
            <person name="Uchaeva V."/>
            <person name="Suetin S."/>
            <person name="Suzina N."/>
            <person name="Gilichinsky D."/>
        </authorList>
    </citation>
    <scope>NUCLEOTIDE SEQUENCE [LARGE SCALE GENOMIC DNA]</scope>
    <source>
        <strain evidence="15 16">C7</strain>
    </source>
</reference>
<evidence type="ECO:0000256" key="5">
    <source>
        <dbReference type="ARBA" id="ARBA00021901"/>
    </source>
</evidence>
<dbReference type="InterPro" id="IPR015939">
    <property type="entry name" value="Fum_Rdtase/Succ_DH_flav-like_C"/>
</dbReference>
<comment type="pathway">
    <text evidence="2 12">Cofactor biosynthesis; NAD(+) biosynthesis; iminoaspartate from L-aspartate (oxidase route): step 1/1.</text>
</comment>
<evidence type="ECO:0000259" key="13">
    <source>
        <dbReference type="Pfam" id="PF00890"/>
    </source>
</evidence>
<dbReference type="GO" id="GO:0008734">
    <property type="term" value="F:L-aspartate oxidase activity"/>
    <property type="evidence" value="ECO:0007669"/>
    <property type="project" value="UniProtKB-EC"/>
</dbReference>
<dbReference type="EMBL" id="JBEQCT010000013">
    <property type="protein sequence ID" value="MFM2486929.1"/>
    <property type="molecule type" value="Genomic_DNA"/>
</dbReference>
<keyword evidence="7 12" id="KW-0662">Pyridine nucleotide biosynthesis</keyword>
<evidence type="ECO:0000256" key="11">
    <source>
        <dbReference type="NCBIfam" id="TIGR00551"/>
    </source>
</evidence>
<evidence type="ECO:0000256" key="1">
    <source>
        <dbReference type="ARBA" id="ARBA00001974"/>
    </source>
</evidence>
<evidence type="ECO:0000256" key="7">
    <source>
        <dbReference type="ARBA" id="ARBA00022642"/>
    </source>
</evidence>
<dbReference type="PANTHER" id="PTHR42716:SF2">
    <property type="entry name" value="L-ASPARTATE OXIDASE, CHLOROPLASTIC"/>
    <property type="match status" value="1"/>
</dbReference>
<evidence type="ECO:0000259" key="14">
    <source>
        <dbReference type="Pfam" id="PF02910"/>
    </source>
</evidence>
<keyword evidence="8 12" id="KW-0274">FAD</keyword>
<comment type="similarity">
    <text evidence="3 12">Belongs to the FAD-dependent oxidoreductase 2 family. NadB subfamily.</text>
</comment>
<organism evidence="15 16">
    <name type="scientific">Celerinatantimonas yamalensis</name>
    <dbReference type="NCBI Taxonomy" id="559956"/>
    <lineage>
        <taxon>Bacteria</taxon>
        <taxon>Pseudomonadati</taxon>
        <taxon>Pseudomonadota</taxon>
        <taxon>Gammaproteobacteria</taxon>
        <taxon>Celerinatantimonadaceae</taxon>
        <taxon>Celerinatantimonas</taxon>
    </lineage>
</organism>
<comment type="subcellular location">
    <subcellularLocation>
        <location evidence="12">Cytoplasm</location>
    </subcellularLocation>
</comment>
<comment type="cofactor">
    <cofactor evidence="1 12">
        <name>FAD</name>
        <dbReference type="ChEBI" id="CHEBI:57692"/>
    </cofactor>
</comment>
<dbReference type="Proteomes" id="UP001629953">
    <property type="component" value="Unassembled WGS sequence"/>
</dbReference>
<dbReference type="PRINTS" id="PR00368">
    <property type="entry name" value="FADPNR"/>
</dbReference>
<name>A0ABW9GC84_9GAMM</name>
<comment type="caution">
    <text evidence="15">The sequence shown here is derived from an EMBL/GenBank/DDBJ whole genome shotgun (WGS) entry which is preliminary data.</text>
</comment>
<evidence type="ECO:0000256" key="8">
    <source>
        <dbReference type="ARBA" id="ARBA00022827"/>
    </source>
</evidence>
<dbReference type="InterPro" id="IPR003953">
    <property type="entry name" value="FAD-dep_OxRdtase_2_FAD-bd"/>
</dbReference>
<keyword evidence="9 12" id="KW-0560">Oxidoreductase</keyword>
<evidence type="ECO:0000256" key="3">
    <source>
        <dbReference type="ARBA" id="ARBA00008562"/>
    </source>
</evidence>